<dbReference type="AlphaFoldDB" id="A0A1B7Y5A8"/>
<dbReference type="GeneID" id="28867785"/>
<dbReference type="RefSeq" id="XP_018155701.1">
    <property type="nucleotide sequence ID" value="XM_018303678.1"/>
</dbReference>
<dbReference type="Proteomes" id="UP000092177">
    <property type="component" value="Chromosome 6"/>
</dbReference>
<evidence type="ECO:0000313" key="2">
    <source>
        <dbReference type="EMBL" id="OBR07183.1"/>
    </source>
</evidence>
<dbReference type="EMBL" id="LTAN01000006">
    <property type="protein sequence ID" value="OBR07183.1"/>
    <property type="molecule type" value="Genomic_DNA"/>
</dbReference>
<organism evidence="2 3">
    <name type="scientific">Colletotrichum higginsianum (strain IMI 349063)</name>
    <name type="common">Crucifer anthracnose fungus</name>
    <dbReference type="NCBI Taxonomy" id="759273"/>
    <lineage>
        <taxon>Eukaryota</taxon>
        <taxon>Fungi</taxon>
        <taxon>Dikarya</taxon>
        <taxon>Ascomycota</taxon>
        <taxon>Pezizomycotina</taxon>
        <taxon>Sordariomycetes</taxon>
        <taxon>Hypocreomycetidae</taxon>
        <taxon>Glomerellales</taxon>
        <taxon>Glomerellaceae</taxon>
        <taxon>Colletotrichum</taxon>
        <taxon>Colletotrichum destructivum species complex</taxon>
    </lineage>
</organism>
<protein>
    <submittedName>
        <fullName evidence="2">Uncharacterized protein</fullName>
    </submittedName>
</protein>
<accession>A0A1B7Y5A8</accession>
<evidence type="ECO:0000313" key="3">
    <source>
        <dbReference type="Proteomes" id="UP000092177"/>
    </source>
</evidence>
<name>A0A1B7Y5A8_COLHI</name>
<dbReference type="KEGG" id="chig:CH63R_08704"/>
<gene>
    <name evidence="2" type="ORF">CH63R_08704</name>
</gene>
<dbReference type="VEuPathDB" id="FungiDB:CH63R_08704"/>
<sequence length="122" mass="13412">MCRVRDPGQQKIGDGPTHRIEPSVPREKNSVKVNMPGWMDARGTTLPAAKSAVDKQNKQPPTTPPATLCALHNLQHFSLRSKVKPGYGDGDAHGNGRRTLPLPSYPAQGPAKFRREKWTSVH</sequence>
<evidence type="ECO:0000256" key="1">
    <source>
        <dbReference type="SAM" id="MobiDB-lite"/>
    </source>
</evidence>
<feature type="region of interest" description="Disordered" evidence="1">
    <location>
        <begin position="81"/>
        <end position="122"/>
    </location>
</feature>
<feature type="region of interest" description="Disordered" evidence="1">
    <location>
        <begin position="1"/>
        <end position="42"/>
    </location>
</feature>
<feature type="compositionally biased region" description="Basic and acidic residues" evidence="1">
    <location>
        <begin position="16"/>
        <end position="30"/>
    </location>
</feature>
<keyword evidence="3" id="KW-1185">Reference proteome</keyword>
<proteinExistence type="predicted"/>
<reference evidence="3" key="1">
    <citation type="journal article" date="2017" name="BMC Genomics">
        <title>Gapless genome assembly of Colletotrichum higginsianum reveals chromosome structure and association of transposable elements with secondary metabolite gene clusters.</title>
        <authorList>
            <person name="Dallery J.-F."/>
            <person name="Lapalu N."/>
            <person name="Zampounis A."/>
            <person name="Pigne S."/>
            <person name="Luyten I."/>
            <person name="Amselem J."/>
            <person name="Wittenberg A.H.J."/>
            <person name="Zhou S."/>
            <person name="de Queiroz M.V."/>
            <person name="Robin G.P."/>
            <person name="Auger A."/>
            <person name="Hainaut M."/>
            <person name="Henrissat B."/>
            <person name="Kim K.-T."/>
            <person name="Lee Y.-H."/>
            <person name="Lespinet O."/>
            <person name="Schwartz D.C."/>
            <person name="Thon M.R."/>
            <person name="O'Connell R.J."/>
        </authorList>
    </citation>
    <scope>NUCLEOTIDE SEQUENCE [LARGE SCALE GENOMIC DNA]</scope>
    <source>
        <strain evidence="3">IMI 349063</strain>
    </source>
</reference>
<comment type="caution">
    <text evidence="2">The sequence shown here is derived from an EMBL/GenBank/DDBJ whole genome shotgun (WGS) entry which is preliminary data.</text>
</comment>